<accession>A0A6L9EGI4</accession>
<dbReference type="RefSeq" id="WP_161436889.1">
    <property type="nucleotide sequence ID" value="NZ_WXYO01000008.1"/>
</dbReference>
<proteinExistence type="predicted"/>
<name>A0A6L9EGI4_9FLAO</name>
<reference evidence="1 2" key="1">
    <citation type="submission" date="2020-01" db="EMBL/GenBank/DDBJ databases">
        <title>Bacteria diversity of Porities sp.</title>
        <authorList>
            <person name="Wang G."/>
        </authorList>
    </citation>
    <scope>NUCLEOTIDE SEQUENCE [LARGE SCALE GENOMIC DNA]</scope>
    <source>
        <strain evidence="1 2">R33</strain>
    </source>
</reference>
<dbReference type="EMBL" id="WXYO01000008">
    <property type="protein sequence ID" value="NAS13845.1"/>
    <property type="molecule type" value="Genomic_DNA"/>
</dbReference>
<gene>
    <name evidence="1" type="ORF">GTQ38_17660</name>
</gene>
<evidence type="ECO:0000313" key="1">
    <source>
        <dbReference type="EMBL" id="NAS13845.1"/>
    </source>
</evidence>
<comment type="caution">
    <text evidence="1">The sequence shown here is derived from an EMBL/GenBank/DDBJ whole genome shotgun (WGS) entry which is preliminary data.</text>
</comment>
<keyword evidence="2" id="KW-1185">Reference proteome</keyword>
<sequence length="48" mass="4628">MTGLIIGTIGLIAGILLIVSGQTLVGAAGSVASGGLALKGFLDSRKSE</sequence>
<protein>
    <submittedName>
        <fullName evidence="1">Uncharacterized protein</fullName>
    </submittedName>
</protein>
<evidence type="ECO:0000313" key="2">
    <source>
        <dbReference type="Proteomes" id="UP000475249"/>
    </source>
</evidence>
<dbReference type="AlphaFoldDB" id="A0A6L9EGI4"/>
<organism evidence="1 2">
    <name type="scientific">Poritiphilus flavus</name>
    <dbReference type="NCBI Taxonomy" id="2697053"/>
    <lineage>
        <taxon>Bacteria</taxon>
        <taxon>Pseudomonadati</taxon>
        <taxon>Bacteroidota</taxon>
        <taxon>Flavobacteriia</taxon>
        <taxon>Flavobacteriales</taxon>
        <taxon>Flavobacteriaceae</taxon>
        <taxon>Poritiphilus</taxon>
    </lineage>
</organism>
<dbReference type="Proteomes" id="UP000475249">
    <property type="component" value="Unassembled WGS sequence"/>
</dbReference>